<evidence type="ECO:0000313" key="3">
    <source>
        <dbReference type="EMBL" id="GBH11495.1"/>
    </source>
</evidence>
<accession>A0A0K8M094</accession>
<dbReference type="AlphaFoldDB" id="A0A0K8M094"/>
<name>A0A0K8M094_PSESF</name>
<dbReference type="EMBL" id="BGJZ01000241">
    <property type="protein sequence ID" value="GBH11495.1"/>
    <property type="molecule type" value="Genomic_DNA"/>
</dbReference>
<dbReference type="EMBL" id="BGKA01000085">
    <property type="protein sequence ID" value="GBH16561.1"/>
    <property type="molecule type" value="Genomic_DNA"/>
</dbReference>
<evidence type="ECO:0000313" key="5">
    <source>
        <dbReference type="Proteomes" id="UP000230024"/>
    </source>
</evidence>
<feature type="transmembrane region" description="Helical" evidence="1">
    <location>
        <begin position="26"/>
        <end position="47"/>
    </location>
</feature>
<proteinExistence type="predicted"/>
<feature type="transmembrane region" description="Helical" evidence="1">
    <location>
        <begin position="59"/>
        <end position="76"/>
    </location>
</feature>
<dbReference type="EMBL" id="CP024712">
    <property type="protein sequence ID" value="ATV17228.1"/>
    <property type="molecule type" value="Genomic_DNA"/>
</dbReference>
<dbReference type="Proteomes" id="UP000247480">
    <property type="component" value="Unassembled WGS sequence"/>
</dbReference>
<keyword evidence="1" id="KW-0472">Membrane</keyword>
<reference evidence="2 5" key="1">
    <citation type="submission" date="2017-11" db="EMBL/GenBank/DDBJ databases">
        <title>Complete DNA Sequence of Pseudomonas syringae pv. actinidiae, biovar 5 (Psa5).</title>
        <authorList>
            <person name="Butler M."/>
            <person name="Taiaroa G."/>
            <person name="Sumpter N."/>
            <person name="Poulter R."/>
        </authorList>
    </citation>
    <scope>NUCLEOTIDE SEQUENCE [LARGE SCALE GENOMIC DNA]</scope>
    <source>
        <strain evidence="2 5">MAFF212063</strain>
    </source>
</reference>
<evidence type="ECO:0000313" key="6">
    <source>
        <dbReference type="Proteomes" id="UP000247480"/>
    </source>
</evidence>
<reference evidence="4 7" key="3">
    <citation type="submission" date="2018-04" db="EMBL/GenBank/DDBJ databases">
        <title>Draft genome sequence of Pseudomonas syringae pv. actinidiae biovar 3 strains isolated from kiwifruit in Kagawa prefecture.</title>
        <authorList>
            <person name="Tabuchi M."/>
            <person name="Saito M."/>
            <person name="Fujiwara S."/>
            <person name="Sasa N."/>
            <person name="Akimitsu K."/>
            <person name="Gomi K."/>
            <person name="Konishi-Sugita S."/>
            <person name="Hamano K."/>
            <person name="Kataoka I."/>
        </authorList>
    </citation>
    <scope>NUCLEOTIDE SEQUENCE [LARGE SCALE GENOMIC DNA]</scope>
    <source>
        <strain evidence="4 7">MAFF212211</strain>
    </source>
</reference>
<feature type="transmembrane region" description="Helical" evidence="1">
    <location>
        <begin position="172"/>
        <end position="189"/>
    </location>
</feature>
<dbReference type="Proteomes" id="UP000230024">
    <property type="component" value="Chromosome"/>
</dbReference>
<keyword evidence="1" id="KW-0812">Transmembrane</keyword>
<dbReference type="RefSeq" id="WP_003381466.1">
    <property type="nucleotide sequence ID" value="NZ_AP019411.1"/>
</dbReference>
<feature type="transmembrane region" description="Helical" evidence="1">
    <location>
        <begin position="123"/>
        <end position="152"/>
    </location>
</feature>
<protein>
    <submittedName>
        <fullName evidence="4">Uncharacterized protein</fullName>
    </submittedName>
</protein>
<sequence>MIALGLAHLAFAWTLFVVFAPLTSSLWWRCGVLAAASLLSVVSVDGLSMASYARSLTDDLAISSLVVLGWLTLQRLGVLKPIAPSRRWVMLLVFAALALTLYPATLGLTYFDPYRWGYNPRPMIIIVAVIALGLICLRNVLAVAMLTAATLAFTFRIKPSENYWDYLIDPLLALYCCGALLGLAIRFVYRRAMGQRRSAALPAGNV</sequence>
<evidence type="ECO:0000313" key="2">
    <source>
        <dbReference type="EMBL" id="ATV17228.1"/>
    </source>
</evidence>
<organism evidence="4 7">
    <name type="scientific">Pseudomonas syringae pv. actinidiae</name>
    <dbReference type="NCBI Taxonomy" id="103796"/>
    <lineage>
        <taxon>Bacteria</taxon>
        <taxon>Pseudomonadati</taxon>
        <taxon>Pseudomonadota</taxon>
        <taxon>Gammaproteobacteria</taxon>
        <taxon>Pseudomonadales</taxon>
        <taxon>Pseudomonadaceae</taxon>
        <taxon>Pseudomonas</taxon>
        <taxon>Pseudomonas syringae</taxon>
    </lineage>
</organism>
<feature type="transmembrane region" description="Helical" evidence="1">
    <location>
        <begin position="88"/>
        <end position="111"/>
    </location>
</feature>
<evidence type="ECO:0000313" key="7">
    <source>
        <dbReference type="Proteomes" id="UP000248291"/>
    </source>
</evidence>
<reference evidence="3 6" key="2">
    <citation type="submission" date="2018-04" db="EMBL/GenBank/DDBJ databases">
        <title>Draft genome sequence of Pseudomonas syringae pv. actinidiae biovar 1 strains isolated from kiwifruit in Kagawa prefecture.</title>
        <authorList>
            <person name="Tabuchi M."/>
            <person name="Saito M."/>
            <person name="Fujiwara S."/>
            <person name="Sasa N."/>
            <person name="Akimitsu K."/>
            <person name="Gomi K."/>
            <person name="Konishi-Sugita S."/>
            <person name="Hamano K."/>
            <person name="Kataoka I."/>
        </authorList>
    </citation>
    <scope>NUCLEOTIDE SEQUENCE [LARGE SCALE GENOMIC DNA]</scope>
    <source>
        <strain evidence="3 6">MAFF212206</strain>
    </source>
</reference>
<keyword evidence="1" id="KW-1133">Transmembrane helix</keyword>
<evidence type="ECO:0000313" key="4">
    <source>
        <dbReference type="EMBL" id="GBH16561.1"/>
    </source>
</evidence>
<evidence type="ECO:0000256" key="1">
    <source>
        <dbReference type="SAM" id="Phobius"/>
    </source>
</evidence>
<dbReference type="Proteomes" id="UP000248291">
    <property type="component" value="Unassembled WGS sequence"/>
</dbReference>
<gene>
    <name evidence="2" type="ORF">CT122_10410</name>
    <name evidence="3" type="ORF">KPSA1_04936</name>
    <name evidence="4" type="ORF">KPSA3_02514</name>
</gene>